<reference evidence="1" key="1">
    <citation type="submission" date="2021-05" db="EMBL/GenBank/DDBJ databases">
        <authorList>
            <person name="Pan Q."/>
            <person name="Jouanno E."/>
            <person name="Zahm M."/>
            <person name="Klopp C."/>
            <person name="Cabau C."/>
            <person name="Louis A."/>
            <person name="Berthelot C."/>
            <person name="Parey E."/>
            <person name="Roest Crollius H."/>
            <person name="Montfort J."/>
            <person name="Robinson-Rechavi M."/>
            <person name="Bouchez O."/>
            <person name="Lampietro C."/>
            <person name="Lopez Roques C."/>
            <person name="Donnadieu C."/>
            <person name="Postlethwait J."/>
            <person name="Bobe J."/>
            <person name="Dillon D."/>
            <person name="Chandos A."/>
            <person name="von Hippel F."/>
            <person name="Guiguen Y."/>
        </authorList>
    </citation>
    <scope>NUCLEOTIDE SEQUENCE</scope>
    <source>
        <strain evidence="1">YG-Jan2019</strain>
    </source>
</reference>
<protein>
    <submittedName>
        <fullName evidence="1">Uncharacterized protein</fullName>
    </submittedName>
</protein>
<evidence type="ECO:0000313" key="1">
    <source>
        <dbReference type="EMBL" id="KAJ8013128.1"/>
    </source>
</evidence>
<proteinExistence type="predicted"/>
<sequence length="392" mass="43048">MAVFNLLNVFLSFVIVFIVETQCSPHYGVQGGEIILTPTISGKPEEILWKHNGNKVVEFDGTSNTEYGRYKGRTDLNFINGQLIIRGLTDADSGPYELEAVVNLRLQYSDHQVQVIDAVPQPSVTCKSNNSGTTLLCSADLHPLTQFLWRIPGGSETPGSELFIPVDENQESVYTCVVKNPVSNKTAEFTLKECHTVETQCSPHYGVQGGEIILTPTISGKPEEILWKHNGNKVVEFDGTSNTEYGRYKGRTDLNLINGQLIIRGLTDADSGPYQLEAIVNQMLQHSDHEVQIIDAVPQPSVTCKSNNSGTTLLCSADLHPLTQFLWRIPGGSETPGSELFIPVDENQESVYTCVVKNPVSNKTAEFTLKECHTDAKIQTQGSESKLSGTFA</sequence>
<dbReference type="EMBL" id="CM055731">
    <property type="protein sequence ID" value="KAJ8013128.1"/>
    <property type="molecule type" value="Genomic_DNA"/>
</dbReference>
<organism evidence="1 2">
    <name type="scientific">Dallia pectoralis</name>
    <name type="common">Alaska blackfish</name>
    <dbReference type="NCBI Taxonomy" id="75939"/>
    <lineage>
        <taxon>Eukaryota</taxon>
        <taxon>Metazoa</taxon>
        <taxon>Chordata</taxon>
        <taxon>Craniata</taxon>
        <taxon>Vertebrata</taxon>
        <taxon>Euteleostomi</taxon>
        <taxon>Actinopterygii</taxon>
        <taxon>Neopterygii</taxon>
        <taxon>Teleostei</taxon>
        <taxon>Protacanthopterygii</taxon>
        <taxon>Esociformes</taxon>
        <taxon>Umbridae</taxon>
        <taxon>Dallia</taxon>
    </lineage>
</organism>
<gene>
    <name evidence="1" type="ORF">DPEC_G00050080</name>
</gene>
<name>A0ACC2HB99_DALPE</name>
<comment type="caution">
    <text evidence="1">The sequence shown here is derived from an EMBL/GenBank/DDBJ whole genome shotgun (WGS) entry which is preliminary data.</text>
</comment>
<evidence type="ECO:0000313" key="2">
    <source>
        <dbReference type="Proteomes" id="UP001157502"/>
    </source>
</evidence>
<keyword evidence="2" id="KW-1185">Reference proteome</keyword>
<accession>A0ACC2HB99</accession>
<dbReference type="Proteomes" id="UP001157502">
    <property type="component" value="Chromosome 4"/>
</dbReference>